<protein>
    <submittedName>
        <fullName evidence="2">TIGR01841 family phasin</fullName>
    </submittedName>
</protein>
<dbReference type="Pfam" id="PF09361">
    <property type="entry name" value="Phasin_2"/>
    <property type="match status" value="1"/>
</dbReference>
<dbReference type="InterPro" id="IPR018968">
    <property type="entry name" value="Phasin"/>
</dbReference>
<feature type="domain" description="Phasin" evidence="1">
    <location>
        <begin position="7"/>
        <end position="104"/>
    </location>
</feature>
<name>A0ABT6AWP4_9BURK</name>
<organism evidence="2 3">
    <name type="scientific">Cupriavidus basilensis</name>
    <dbReference type="NCBI Taxonomy" id="68895"/>
    <lineage>
        <taxon>Bacteria</taxon>
        <taxon>Pseudomonadati</taxon>
        <taxon>Pseudomonadota</taxon>
        <taxon>Betaproteobacteria</taxon>
        <taxon>Burkholderiales</taxon>
        <taxon>Burkholderiaceae</taxon>
        <taxon>Cupriavidus</taxon>
    </lineage>
</organism>
<dbReference type="NCBIfam" id="TIGR01841">
    <property type="entry name" value="phasin"/>
    <property type="match status" value="1"/>
</dbReference>
<dbReference type="Proteomes" id="UP001216674">
    <property type="component" value="Unassembled WGS sequence"/>
</dbReference>
<evidence type="ECO:0000313" key="3">
    <source>
        <dbReference type="Proteomes" id="UP001216674"/>
    </source>
</evidence>
<evidence type="ECO:0000313" key="2">
    <source>
        <dbReference type="EMBL" id="MDF3836904.1"/>
    </source>
</evidence>
<comment type="caution">
    <text evidence="2">The sequence shown here is derived from an EMBL/GenBank/DDBJ whole genome shotgun (WGS) entry which is preliminary data.</text>
</comment>
<evidence type="ECO:0000259" key="1">
    <source>
        <dbReference type="Pfam" id="PF09361"/>
    </source>
</evidence>
<dbReference type="EMBL" id="JARJLM010000465">
    <property type="protein sequence ID" value="MDF3836904.1"/>
    <property type="molecule type" value="Genomic_DNA"/>
</dbReference>
<proteinExistence type="predicted"/>
<keyword evidence="3" id="KW-1185">Reference proteome</keyword>
<sequence>MNSFQPEQIAAAQTANLSVLFCLAIKAFEGVEKTVNLNLQTMRSTLEQAQENTKKALTVKDPQDMFALQAGLQQPFGETALSYYRQLCEIAMDTQAAFSKATEAEFEAHNRRLQELVDQLAHNAPAGSGDAVGALGSVITATNKLCETMYQTAKQAVELAEQNFNSTSSTASVAKQTVRHASRARA</sequence>
<reference evidence="2 3" key="1">
    <citation type="submission" date="2023-03" db="EMBL/GenBank/DDBJ databases">
        <title>Draft assemblies of triclosan tolerant bacteria isolated from returned activated sludge.</title>
        <authorList>
            <person name="Van Hamelsveld S."/>
        </authorList>
    </citation>
    <scope>NUCLEOTIDE SEQUENCE [LARGE SCALE GENOMIC DNA]</scope>
    <source>
        <strain evidence="2 3">GW210010_S58</strain>
    </source>
</reference>
<accession>A0ABT6AWP4</accession>
<gene>
    <name evidence="2" type="primary">phaP</name>
    <name evidence="2" type="ORF">P3W85_28720</name>
</gene>
<dbReference type="InterPro" id="IPR010127">
    <property type="entry name" value="Phasin_subfam-1"/>
</dbReference>